<comment type="caution">
    <text evidence="1">The sequence shown here is derived from an EMBL/GenBank/DDBJ whole genome shotgun (WGS) entry which is preliminary data.</text>
</comment>
<reference evidence="1" key="1">
    <citation type="submission" date="2022-08" db="EMBL/GenBank/DDBJ databases">
        <title>Genome Sequence of Lecanicillium fungicola.</title>
        <authorList>
            <person name="Buettner E."/>
        </authorList>
    </citation>
    <scope>NUCLEOTIDE SEQUENCE</scope>
    <source>
        <strain evidence="1">Babe33</strain>
    </source>
</reference>
<accession>A0ACC1N0M6</accession>
<name>A0ACC1N0M6_9HYPO</name>
<evidence type="ECO:0000313" key="1">
    <source>
        <dbReference type="EMBL" id="KAJ2972041.1"/>
    </source>
</evidence>
<gene>
    <name evidence="1" type="ORF">NQ176_g7381</name>
</gene>
<proteinExistence type="predicted"/>
<dbReference type="Proteomes" id="UP001143910">
    <property type="component" value="Unassembled WGS sequence"/>
</dbReference>
<dbReference type="EMBL" id="JANJQO010001225">
    <property type="protein sequence ID" value="KAJ2972041.1"/>
    <property type="molecule type" value="Genomic_DNA"/>
</dbReference>
<evidence type="ECO:0000313" key="2">
    <source>
        <dbReference type="Proteomes" id="UP001143910"/>
    </source>
</evidence>
<protein>
    <submittedName>
        <fullName evidence="1">Uncharacterized protein</fullName>
    </submittedName>
</protein>
<sequence>MQFKALITLALATAVAGHRPQAILSTPRQLPHASNSIHSAPRETPCPSAHARHPVTPTPFNPMSSSSSAPSRQAKLEFGAHTTEDDDLDLDDPFGLNKRRLNRQKSREQLKRTRSTLKNTPSPSDTMPSFM</sequence>
<keyword evidence="2" id="KW-1185">Reference proteome</keyword>
<organism evidence="1 2">
    <name type="scientific">Zarea fungicola</name>
    <dbReference type="NCBI Taxonomy" id="93591"/>
    <lineage>
        <taxon>Eukaryota</taxon>
        <taxon>Fungi</taxon>
        <taxon>Dikarya</taxon>
        <taxon>Ascomycota</taxon>
        <taxon>Pezizomycotina</taxon>
        <taxon>Sordariomycetes</taxon>
        <taxon>Hypocreomycetidae</taxon>
        <taxon>Hypocreales</taxon>
        <taxon>Cordycipitaceae</taxon>
        <taxon>Zarea</taxon>
    </lineage>
</organism>